<protein>
    <submittedName>
        <fullName evidence="1">Uncharacterized protein</fullName>
    </submittedName>
</protein>
<reference evidence="1" key="2">
    <citation type="journal article" date="2015" name="Data Brief">
        <title>Shoot transcriptome of the giant reed, Arundo donax.</title>
        <authorList>
            <person name="Barrero R.A."/>
            <person name="Guerrero F.D."/>
            <person name="Moolhuijzen P."/>
            <person name="Goolsby J.A."/>
            <person name="Tidwell J."/>
            <person name="Bellgard S.E."/>
            <person name="Bellgard M.I."/>
        </authorList>
    </citation>
    <scope>NUCLEOTIDE SEQUENCE</scope>
    <source>
        <tissue evidence="1">Shoot tissue taken approximately 20 cm above the soil surface</tissue>
    </source>
</reference>
<reference evidence="1" key="1">
    <citation type="submission" date="2014-09" db="EMBL/GenBank/DDBJ databases">
        <authorList>
            <person name="Magalhaes I.L.F."/>
            <person name="Oliveira U."/>
            <person name="Santos F.R."/>
            <person name="Vidigal T.H.D.A."/>
            <person name="Brescovit A.D."/>
            <person name="Santos A.J."/>
        </authorList>
    </citation>
    <scope>NUCLEOTIDE SEQUENCE</scope>
    <source>
        <tissue evidence="1">Shoot tissue taken approximately 20 cm above the soil surface</tissue>
    </source>
</reference>
<name>A0A0A8YX11_ARUDO</name>
<organism evidence="1">
    <name type="scientific">Arundo donax</name>
    <name type="common">Giant reed</name>
    <name type="synonym">Donax arundinaceus</name>
    <dbReference type="NCBI Taxonomy" id="35708"/>
    <lineage>
        <taxon>Eukaryota</taxon>
        <taxon>Viridiplantae</taxon>
        <taxon>Streptophyta</taxon>
        <taxon>Embryophyta</taxon>
        <taxon>Tracheophyta</taxon>
        <taxon>Spermatophyta</taxon>
        <taxon>Magnoliopsida</taxon>
        <taxon>Liliopsida</taxon>
        <taxon>Poales</taxon>
        <taxon>Poaceae</taxon>
        <taxon>PACMAD clade</taxon>
        <taxon>Arundinoideae</taxon>
        <taxon>Arundineae</taxon>
        <taxon>Arundo</taxon>
    </lineage>
</organism>
<sequence length="22" mass="2652">MATTYLHIFADRDNEWPEQRSA</sequence>
<proteinExistence type="predicted"/>
<evidence type="ECO:0000313" key="1">
    <source>
        <dbReference type="EMBL" id="JAD29040.1"/>
    </source>
</evidence>
<dbReference type="EMBL" id="GBRH01268855">
    <property type="protein sequence ID" value="JAD29040.1"/>
    <property type="molecule type" value="Transcribed_RNA"/>
</dbReference>
<accession>A0A0A8YX11</accession>
<dbReference type="AlphaFoldDB" id="A0A0A8YX11"/>